<keyword evidence="2" id="KW-1133">Transmembrane helix</keyword>
<evidence type="ECO:0000313" key="3">
    <source>
        <dbReference type="EMBL" id="WTZ00396.1"/>
    </source>
</evidence>
<reference evidence="3" key="1">
    <citation type="submission" date="2022-10" db="EMBL/GenBank/DDBJ databases">
        <title>The complete genomes of actinobacterial strains from the NBC collection.</title>
        <authorList>
            <person name="Joergensen T.S."/>
            <person name="Alvarez Arevalo M."/>
            <person name="Sterndorff E.B."/>
            <person name="Faurdal D."/>
            <person name="Vuksanovic O."/>
            <person name="Mourched A.-S."/>
            <person name="Charusanti P."/>
            <person name="Shaw S."/>
            <person name="Blin K."/>
            <person name="Weber T."/>
        </authorList>
    </citation>
    <scope>NUCLEOTIDE SEQUENCE</scope>
    <source>
        <strain evidence="3">NBC_01401</strain>
    </source>
</reference>
<protein>
    <submittedName>
        <fullName evidence="3">Uncharacterized protein</fullName>
    </submittedName>
</protein>
<evidence type="ECO:0000256" key="1">
    <source>
        <dbReference type="SAM" id="MobiDB-lite"/>
    </source>
</evidence>
<feature type="transmembrane region" description="Helical" evidence="2">
    <location>
        <begin position="47"/>
        <end position="66"/>
    </location>
</feature>
<keyword evidence="2" id="KW-0472">Membrane</keyword>
<accession>A0AAU3H709</accession>
<name>A0AAU3H709_9ACTN</name>
<dbReference type="AlphaFoldDB" id="A0AAU3H709"/>
<evidence type="ECO:0000256" key="2">
    <source>
        <dbReference type="SAM" id="Phobius"/>
    </source>
</evidence>
<organism evidence="3">
    <name type="scientific">Streptomyces sp. NBC_01401</name>
    <dbReference type="NCBI Taxonomy" id="2903854"/>
    <lineage>
        <taxon>Bacteria</taxon>
        <taxon>Bacillati</taxon>
        <taxon>Actinomycetota</taxon>
        <taxon>Actinomycetes</taxon>
        <taxon>Kitasatosporales</taxon>
        <taxon>Streptomycetaceae</taxon>
        <taxon>Streptomyces</taxon>
    </lineage>
</organism>
<dbReference type="EMBL" id="CP109535">
    <property type="protein sequence ID" value="WTZ00396.1"/>
    <property type="molecule type" value="Genomic_DNA"/>
</dbReference>
<gene>
    <name evidence="3" type="ORF">OG626_24715</name>
</gene>
<feature type="compositionally biased region" description="Polar residues" evidence="1">
    <location>
        <begin position="28"/>
        <end position="41"/>
    </location>
</feature>
<proteinExistence type="predicted"/>
<sequence>MSAQPPWLSCPARATMSASMLRRRRGQSGATMRSHTHSAQWSSPARAVALMAAASIAVTLSLAPGLRRDGRRSPVTA</sequence>
<feature type="region of interest" description="Disordered" evidence="1">
    <location>
        <begin position="17"/>
        <end position="42"/>
    </location>
</feature>
<keyword evidence="2" id="KW-0812">Transmembrane</keyword>